<dbReference type="EMBL" id="JPSP01000001">
    <property type="protein sequence ID" value="KFF42007.1"/>
    <property type="molecule type" value="Genomic_DNA"/>
</dbReference>
<comment type="caution">
    <text evidence="1">The sequence shown here is derived from an EMBL/GenBank/DDBJ whole genome shotgun (WGS) entry which is preliminary data.</text>
</comment>
<dbReference type="eggNOG" id="COG0371">
    <property type="taxonomic scope" value="Bacteria"/>
</dbReference>
<reference evidence="1 2" key="1">
    <citation type="submission" date="2014-08" db="EMBL/GenBank/DDBJ databases">
        <title>Comparative genomics reveals surprising divergence of two closely related strains of uncultivated UCYN-A cyanobacteria.</title>
        <authorList>
            <person name="Bombar D."/>
            <person name="Heller P."/>
            <person name="Sanchez-Baracaldo P."/>
            <person name="Carter B.J."/>
            <person name="Zert J.P."/>
        </authorList>
    </citation>
    <scope>NUCLEOTIDE SEQUENCE [LARGE SCALE GENOMIC DNA]</scope>
</reference>
<dbReference type="STRING" id="1527444.ucyna2_00065"/>
<sequence length="61" mass="7109">MQKNHLPFISKKLLKFYKQVSLSKSLEDLGLDKIIVKELNFLTKIICHLNSDIHRLPFALS</sequence>
<dbReference type="Gene3D" id="1.20.1090.10">
    <property type="entry name" value="Dehydroquinate synthase-like - alpha domain"/>
    <property type="match status" value="1"/>
</dbReference>
<dbReference type="Proteomes" id="UP000028922">
    <property type="component" value="Unassembled WGS sequence"/>
</dbReference>
<proteinExistence type="predicted"/>
<accession>A0A086CIJ3</accession>
<dbReference type="AlphaFoldDB" id="A0A086CIJ3"/>
<gene>
    <name evidence="1" type="ORF">ucyna2_00065</name>
</gene>
<organism evidence="1 2">
    <name type="scientific">Candidatus Atelocyanobacterium thalassa isolate SIO64986</name>
    <dbReference type="NCBI Taxonomy" id="1527444"/>
    <lineage>
        <taxon>Bacteria</taxon>
        <taxon>Bacillati</taxon>
        <taxon>Cyanobacteriota</taxon>
        <taxon>Cyanophyceae</taxon>
        <taxon>Oscillatoriophycideae</taxon>
        <taxon>Chroococcales</taxon>
        <taxon>Aphanothecaceae</taxon>
        <taxon>Candidatus Atelocyanobacterium</taxon>
        <taxon>Candidatus Atelocyanobacterium thalassae</taxon>
    </lineage>
</organism>
<protein>
    <submittedName>
        <fullName evidence="1">Uncharacterized protein</fullName>
    </submittedName>
</protein>
<evidence type="ECO:0000313" key="2">
    <source>
        <dbReference type="Proteomes" id="UP000028922"/>
    </source>
</evidence>
<evidence type="ECO:0000313" key="1">
    <source>
        <dbReference type="EMBL" id="KFF42007.1"/>
    </source>
</evidence>
<name>A0A086CIJ3_9CHRO</name>